<feature type="signal peptide" evidence="2">
    <location>
        <begin position="1"/>
        <end position="20"/>
    </location>
</feature>
<keyword evidence="4" id="KW-1185">Reference proteome</keyword>
<feature type="region of interest" description="Disordered" evidence="1">
    <location>
        <begin position="727"/>
        <end position="761"/>
    </location>
</feature>
<evidence type="ECO:0000313" key="4">
    <source>
        <dbReference type="Proteomes" id="UP000294003"/>
    </source>
</evidence>
<keyword evidence="2" id="KW-0732">Signal</keyword>
<dbReference type="EMBL" id="QJNS01000012">
    <property type="protein sequence ID" value="RYO94175.1"/>
    <property type="molecule type" value="Genomic_DNA"/>
</dbReference>
<evidence type="ECO:0000256" key="2">
    <source>
        <dbReference type="SAM" id="SignalP"/>
    </source>
</evidence>
<name>A0ABY0HIG2_9PEZI</name>
<organism evidence="3 4">
    <name type="scientific">Monosporascus cannonballus</name>
    <dbReference type="NCBI Taxonomy" id="155416"/>
    <lineage>
        <taxon>Eukaryota</taxon>
        <taxon>Fungi</taxon>
        <taxon>Dikarya</taxon>
        <taxon>Ascomycota</taxon>
        <taxon>Pezizomycotina</taxon>
        <taxon>Sordariomycetes</taxon>
        <taxon>Xylariomycetidae</taxon>
        <taxon>Xylariales</taxon>
        <taxon>Xylariales incertae sedis</taxon>
        <taxon>Monosporascus</taxon>
    </lineage>
</organism>
<dbReference type="Proteomes" id="UP000294003">
    <property type="component" value="Unassembled WGS sequence"/>
</dbReference>
<feature type="chain" id="PRO_5047271347" evidence="2">
    <location>
        <begin position="21"/>
        <end position="782"/>
    </location>
</feature>
<feature type="compositionally biased region" description="Low complexity" evidence="1">
    <location>
        <begin position="528"/>
        <end position="545"/>
    </location>
</feature>
<evidence type="ECO:0000313" key="3">
    <source>
        <dbReference type="EMBL" id="RYO94175.1"/>
    </source>
</evidence>
<accession>A0ABY0HIG2</accession>
<evidence type="ECO:0000256" key="1">
    <source>
        <dbReference type="SAM" id="MobiDB-lite"/>
    </source>
</evidence>
<feature type="compositionally biased region" description="Pro residues" evidence="1">
    <location>
        <begin position="563"/>
        <end position="578"/>
    </location>
</feature>
<gene>
    <name evidence="3" type="ORF">DL762_000685</name>
</gene>
<comment type="caution">
    <text evidence="3">The sequence shown here is derived from an EMBL/GenBank/DDBJ whole genome shotgun (WGS) entry which is preliminary data.</text>
</comment>
<reference evidence="3 4" key="1">
    <citation type="submission" date="2018-06" db="EMBL/GenBank/DDBJ databases">
        <title>Complete Genomes of Monosporascus.</title>
        <authorList>
            <person name="Robinson A.J."/>
            <person name="Natvig D.O."/>
        </authorList>
    </citation>
    <scope>NUCLEOTIDE SEQUENCE [LARGE SCALE GENOMIC DNA]</scope>
    <source>
        <strain evidence="3 4">CBS 609.92</strain>
    </source>
</reference>
<feature type="compositionally biased region" description="Low complexity" evidence="1">
    <location>
        <begin position="636"/>
        <end position="647"/>
    </location>
</feature>
<feature type="compositionally biased region" description="Low complexity" evidence="1">
    <location>
        <begin position="682"/>
        <end position="702"/>
    </location>
</feature>
<feature type="compositionally biased region" description="Low complexity" evidence="1">
    <location>
        <begin position="616"/>
        <end position="629"/>
    </location>
</feature>
<feature type="compositionally biased region" description="Low complexity" evidence="1">
    <location>
        <begin position="727"/>
        <end position="749"/>
    </location>
</feature>
<proteinExistence type="predicted"/>
<sequence>MHFTTHGPLAVALMSWLANATPVDVVPRTPHLGLLNGGHDGKTISASVSLDVTLQDEVLVAGVIADAAVPPVLGAHADADLAVICNNCYTKGRVDASISLAKAVPALSLSLTDIEAYLDLDISIGAATTIAVNLFTPDQLIELSLPGLDVAAKIYLDLVLDVEAAVDLSAGLYITLADEATLETDILTGKILEAAFSGLSVTTLPVTVRLGCTSLRADLRLRVQLAAGLGVDGDVLPILDVLPDIGAGLEVAVFANLIEYVGFFCNTPSCPLSEDSFGLNVGAAVGLGVKVEDILTLRLAPTVSTALLSAPTSTHCEHVGPLPTGSGLPPASDIATGLPSGSGIPTASGISPSVILPTGFPSEIPSGIASEITASSVTLPEETASTLSDVSVITPGPSTTGGLITSIVTVPQTYTITTCAAHVPNCPGEYQEEKTVIHTVVYTTVCPATASVTDLPPKATHTSVVSFTKPQPTVTLVPTSSVETFTPPATVSKVTTCSSAVPTTAGSHRRSYPVAPYPVADMPEPEESTASSSASKPSVPEQSSSYGHESPTEGAETPAPTVSSPPAPQYPTMAPPPTSEADIPVPTISSSPTAPLYPTSALPPTTGAETPVPEQSSSYGHGSSTSGVSTPVPEKSSSYGYGSSTTGAETPVPTISSPAPLYPTSALPPPGPVHNTTSLPPTGTGYNTTTYATTHQTNHPSVFSYPSGTTTPSMTTYPSVPTYPTVPDVPDVPTQPSASSVYPTSSSGLPSPPPIATAGADKNGAQRMAGAIVAAGAFFALI</sequence>
<feature type="region of interest" description="Disordered" evidence="1">
    <location>
        <begin position="500"/>
        <end position="702"/>
    </location>
</feature>
<protein>
    <submittedName>
        <fullName evidence="3">Uncharacterized protein</fullName>
    </submittedName>
</protein>